<dbReference type="EMBL" id="BQNB010019176">
    <property type="protein sequence ID" value="GJT82530.1"/>
    <property type="molecule type" value="Genomic_DNA"/>
</dbReference>
<organism evidence="7 8">
    <name type="scientific">Tanacetum coccineum</name>
    <dbReference type="NCBI Taxonomy" id="301880"/>
    <lineage>
        <taxon>Eukaryota</taxon>
        <taxon>Viridiplantae</taxon>
        <taxon>Streptophyta</taxon>
        <taxon>Embryophyta</taxon>
        <taxon>Tracheophyta</taxon>
        <taxon>Spermatophyta</taxon>
        <taxon>Magnoliopsida</taxon>
        <taxon>eudicotyledons</taxon>
        <taxon>Gunneridae</taxon>
        <taxon>Pentapetalae</taxon>
        <taxon>asterids</taxon>
        <taxon>campanulids</taxon>
        <taxon>Asterales</taxon>
        <taxon>Asteraceae</taxon>
        <taxon>Asteroideae</taxon>
        <taxon>Anthemideae</taxon>
        <taxon>Anthemidinae</taxon>
        <taxon>Tanacetum</taxon>
    </lineage>
</organism>
<sequence length="160" mass="16958">MQNTMAEQNVPAQAPARTDEQIVPRSQWLQIRKSNLLFDAQSITEEPHLLDICGHLARDQAPHDSTTGPSSQPEDDTSKKVVHESSSTTDSERTESGTEAAAPKGDKEQGEVASSTVTSGVGISVRAEDQAGSDPGKAHEALAGPDPEPMLKKDQTGSDS</sequence>
<feature type="compositionally biased region" description="Polar residues" evidence="1">
    <location>
        <begin position="63"/>
        <end position="72"/>
    </location>
</feature>
<feature type="compositionally biased region" description="Basic and acidic residues" evidence="1">
    <location>
        <begin position="149"/>
        <end position="160"/>
    </location>
</feature>
<evidence type="ECO:0000313" key="7">
    <source>
        <dbReference type="EMBL" id="GJT82530.1"/>
    </source>
</evidence>
<dbReference type="Proteomes" id="UP001151760">
    <property type="component" value="Unassembled WGS sequence"/>
</dbReference>
<dbReference type="EMBL" id="BQNB010009641">
    <property type="protein sequence ID" value="GJS66339.1"/>
    <property type="molecule type" value="Genomic_DNA"/>
</dbReference>
<evidence type="ECO:0000313" key="6">
    <source>
        <dbReference type="EMBL" id="GJT21178.1"/>
    </source>
</evidence>
<dbReference type="EMBL" id="BQNB010013867">
    <property type="protein sequence ID" value="GJT21178.1"/>
    <property type="molecule type" value="Genomic_DNA"/>
</dbReference>
<evidence type="ECO:0000313" key="2">
    <source>
        <dbReference type="EMBL" id="GJS57956.1"/>
    </source>
</evidence>
<protein>
    <submittedName>
        <fullName evidence="7">Uncharacterized protein</fullName>
    </submittedName>
</protein>
<dbReference type="EMBL" id="BQNB010013005">
    <property type="protein sequence ID" value="GJT10665.1"/>
    <property type="molecule type" value="Genomic_DNA"/>
</dbReference>
<evidence type="ECO:0000313" key="8">
    <source>
        <dbReference type="Proteomes" id="UP001151760"/>
    </source>
</evidence>
<proteinExistence type="predicted"/>
<dbReference type="EMBL" id="BQNB010009046">
    <property type="protein sequence ID" value="GJS57956.1"/>
    <property type="molecule type" value="Genomic_DNA"/>
</dbReference>
<feature type="compositionally biased region" description="Low complexity" evidence="1">
    <location>
        <begin position="112"/>
        <end position="125"/>
    </location>
</feature>
<keyword evidence="8" id="KW-1185">Reference proteome</keyword>
<evidence type="ECO:0000313" key="4">
    <source>
        <dbReference type="EMBL" id="GJT02217.1"/>
    </source>
</evidence>
<feature type="region of interest" description="Disordered" evidence="1">
    <location>
        <begin position="1"/>
        <end position="24"/>
    </location>
</feature>
<feature type="compositionally biased region" description="Polar residues" evidence="1">
    <location>
        <begin position="1"/>
        <end position="11"/>
    </location>
</feature>
<name>A0ABQ5H588_9ASTR</name>
<feature type="region of interest" description="Disordered" evidence="1">
    <location>
        <begin position="54"/>
        <end position="160"/>
    </location>
</feature>
<accession>A0ABQ5H588</accession>
<gene>
    <name evidence="2" type="ORF">Tco_0652740</name>
    <name evidence="3" type="ORF">Tco_0680903</name>
    <name evidence="4" type="ORF">Tco_0823386</name>
    <name evidence="5" type="ORF">Tco_0857707</name>
    <name evidence="6" type="ORF">Tco_0891115</name>
    <name evidence="7" type="ORF">Tco_1056872</name>
</gene>
<dbReference type="EMBL" id="BQNB010012332">
    <property type="protein sequence ID" value="GJT02217.1"/>
    <property type="molecule type" value="Genomic_DNA"/>
</dbReference>
<evidence type="ECO:0000313" key="5">
    <source>
        <dbReference type="EMBL" id="GJT10665.1"/>
    </source>
</evidence>
<evidence type="ECO:0000256" key="1">
    <source>
        <dbReference type="SAM" id="MobiDB-lite"/>
    </source>
</evidence>
<comment type="caution">
    <text evidence="7">The sequence shown here is derived from an EMBL/GenBank/DDBJ whole genome shotgun (WGS) entry which is preliminary data.</text>
</comment>
<reference evidence="7" key="2">
    <citation type="submission" date="2022-01" db="EMBL/GenBank/DDBJ databases">
        <authorList>
            <person name="Yamashiro T."/>
            <person name="Shiraishi A."/>
            <person name="Satake H."/>
            <person name="Nakayama K."/>
        </authorList>
    </citation>
    <scope>NUCLEOTIDE SEQUENCE</scope>
</reference>
<evidence type="ECO:0000313" key="3">
    <source>
        <dbReference type="EMBL" id="GJS66339.1"/>
    </source>
</evidence>
<reference evidence="7" key="1">
    <citation type="journal article" date="2022" name="Int. J. Mol. Sci.">
        <title>Draft Genome of Tanacetum Coccineum: Genomic Comparison of Closely Related Tanacetum-Family Plants.</title>
        <authorList>
            <person name="Yamashiro T."/>
            <person name="Shiraishi A."/>
            <person name="Nakayama K."/>
            <person name="Satake H."/>
        </authorList>
    </citation>
    <scope>NUCLEOTIDE SEQUENCE</scope>
</reference>